<proteinExistence type="predicted"/>
<dbReference type="Proteomes" id="UP000649573">
    <property type="component" value="Unassembled WGS sequence"/>
</dbReference>
<evidence type="ECO:0000256" key="1">
    <source>
        <dbReference type="ARBA" id="ARBA00023125"/>
    </source>
</evidence>
<keyword evidence="1 2" id="KW-0238">DNA-binding</keyword>
<dbReference type="InterPro" id="IPR009057">
    <property type="entry name" value="Homeodomain-like_sf"/>
</dbReference>
<feature type="DNA-binding region" description="H-T-H motif" evidence="2">
    <location>
        <begin position="13"/>
        <end position="32"/>
    </location>
</feature>
<evidence type="ECO:0000313" key="4">
    <source>
        <dbReference type="EMBL" id="GGU59074.1"/>
    </source>
</evidence>
<reference evidence="5" key="1">
    <citation type="journal article" date="2019" name="Int. J. Syst. Evol. Microbiol.">
        <title>The Global Catalogue of Microorganisms (GCM) 10K type strain sequencing project: providing services to taxonomists for standard genome sequencing and annotation.</title>
        <authorList>
            <consortium name="The Broad Institute Genomics Platform"/>
            <consortium name="The Broad Institute Genome Sequencing Center for Infectious Disease"/>
            <person name="Wu L."/>
            <person name="Ma J."/>
        </authorList>
    </citation>
    <scope>NUCLEOTIDE SEQUENCE [LARGE SCALE GENOMIC DNA]</scope>
    <source>
        <strain evidence="5">JCM 3296</strain>
    </source>
</reference>
<organism evidence="4 5">
    <name type="scientific">Lentzea flava</name>
    <dbReference type="NCBI Taxonomy" id="103732"/>
    <lineage>
        <taxon>Bacteria</taxon>
        <taxon>Bacillati</taxon>
        <taxon>Actinomycetota</taxon>
        <taxon>Actinomycetes</taxon>
        <taxon>Pseudonocardiales</taxon>
        <taxon>Pseudonocardiaceae</taxon>
        <taxon>Lentzea</taxon>
    </lineage>
</organism>
<feature type="domain" description="HTH tetR-type" evidence="3">
    <location>
        <begin position="1"/>
        <end position="50"/>
    </location>
</feature>
<dbReference type="InterPro" id="IPR001647">
    <property type="entry name" value="HTH_TetR"/>
</dbReference>
<comment type="caution">
    <text evidence="4">The sequence shown here is derived from an EMBL/GenBank/DDBJ whole genome shotgun (WGS) entry which is preliminary data.</text>
</comment>
<keyword evidence="5" id="KW-1185">Reference proteome</keyword>
<dbReference type="Pfam" id="PF00440">
    <property type="entry name" value="TetR_N"/>
    <property type="match status" value="1"/>
</dbReference>
<evidence type="ECO:0000259" key="3">
    <source>
        <dbReference type="PROSITE" id="PS50977"/>
    </source>
</evidence>
<evidence type="ECO:0000313" key="5">
    <source>
        <dbReference type="Proteomes" id="UP000649573"/>
    </source>
</evidence>
<gene>
    <name evidence="4" type="ORF">GCM10010178_59100</name>
</gene>
<accession>A0ABQ2UYY5</accession>
<dbReference type="PROSITE" id="PS50977">
    <property type="entry name" value="HTH_TETR_2"/>
    <property type="match status" value="1"/>
</dbReference>
<evidence type="ECO:0000256" key="2">
    <source>
        <dbReference type="PROSITE-ProRule" id="PRU00335"/>
    </source>
</evidence>
<dbReference type="EMBL" id="BMRE01000032">
    <property type="protein sequence ID" value="GGU59074.1"/>
    <property type="molecule type" value="Genomic_DNA"/>
</dbReference>
<dbReference type="Gene3D" id="1.10.357.10">
    <property type="entry name" value="Tetracycline Repressor, domain 2"/>
    <property type="match status" value="1"/>
</dbReference>
<name>A0ABQ2UYY5_9PSEU</name>
<protein>
    <recommendedName>
        <fullName evidence="3">HTH tetR-type domain-containing protein</fullName>
    </recommendedName>
</protein>
<sequence>MEEFQRFGLRRARVEDIVRRAGVGRMTVYRKYESKDRLIQAAVWREVRRAYHDGQLVPPAEAGSVGCCWPVVSDMG</sequence>
<dbReference type="SUPFAM" id="SSF46689">
    <property type="entry name" value="Homeodomain-like"/>
    <property type="match status" value="1"/>
</dbReference>